<evidence type="ECO:0000313" key="1">
    <source>
        <dbReference type="EMBL" id="MBB4653296.1"/>
    </source>
</evidence>
<dbReference type="Proteomes" id="UP000539538">
    <property type="component" value="Unassembled WGS sequence"/>
</dbReference>
<organism evidence="1 2">
    <name type="scientific">Aminobacter niigataensis</name>
    <dbReference type="NCBI Taxonomy" id="83265"/>
    <lineage>
        <taxon>Bacteria</taxon>
        <taxon>Pseudomonadati</taxon>
        <taxon>Pseudomonadota</taxon>
        <taxon>Alphaproteobacteria</taxon>
        <taxon>Hyphomicrobiales</taxon>
        <taxon>Phyllobacteriaceae</taxon>
        <taxon>Aminobacter</taxon>
    </lineage>
</organism>
<dbReference type="RefSeq" id="WP_183264641.1">
    <property type="nucleotide sequence ID" value="NZ_BAAAVZ010000017.1"/>
</dbReference>
<reference evidence="1 2" key="1">
    <citation type="submission" date="2020-08" db="EMBL/GenBank/DDBJ databases">
        <title>Genomic Encyclopedia of Type Strains, Phase IV (KMG-IV): sequencing the most valuable type-strain genomes for metagenomic binning, comparative biology and taxonomic classification.</title>
        <authorList>
            <person name="Goeker M."/>
        </authorList>
    </citation>
    <scope>NUCLEOTIDE SEQUENCE [LARGE SCALE GENOMIC DNA]</scope>
    <source>
        <strain evidence="1 2">DSM 7050</strain>
    </source>
</reference>
<proteinExistence type="predicted"/>
<gene>
    <name evidence="1" type="ORF">GGQ99_005086</name>
</gene>
<protein>
    <submittedName>
        <fullName evidence="1">Uncharacterized protein</fullName>
    </submittedName>
</protein>
<name>A0ABR6LBJ3_9HYPH</name>
<keyword evidence="2" id="KW-1185">Reference proteome</keyword>
<comment type="caution">
    <text evidence="1">The sequence shown here is derived from an EMBL/GenBank/DDBJ whole genome shotgun (WGS) entry which is preliminary data.</text>
</comment>
<dbReference type="EMBL" id="JACHOT010000012">
    <property type="protein sequence ID" value="MBB4653296.1"/>
    <property type="molecule type" value="Genomic_DNA"/>
</dbReference>
<accession>A0ABR6LBJ3</accession>
<sequence length="91" mass="9930">MSGACRRQRWNALGLDIDNLDEECCRRWTGATLNGSSSGINKDRGCALQEIGIGRRKWPSGSGSNKAGQRRNGLIALADAEPVAEIRGRFR</sequence>
<evidence type="ECO:0000313" key="2">
    <source>
        <dbReference type="Proteomes" id="UP000539538"/>
    </source>
</evidence>